<name>A0A7G7YN86_9CORY</name>
<sequence>MTRSHKTPGTQPQEDPYQPEITGFRVALANFDGPFDLLLQLIHSRKMDITEVALATVTDEFIAYTKGLSSSAEDLDEVTEFLVVASTLLDLKAARLVPRGEVEDEEDLALLEQRDLLFARLLQYKAYKAVADVFAEWQRAAARRYPAELTLEEHHANLLPPVRVGHTPDSFAEIAAAVFRPRPSGVDTGHIHTVPVSVPEQAGHILSTLKIAGKNHWVSFHSLIADCEISMTVVGRFLALLELYKARAIGIEQPEPLEEMNIAWTGLDVDPAVVAASNWS</sequence>
<proteinExistence type="predicted"/>
<dbReference type="KEGG" id="cans:GP473_04025"/>
<evidence type="ECO:0000313" key="3">
    <source>
        <dbReference type="EMBL" id="QNH95956.1"/>
    </source>
</evidence>
<evidence type="ECO:0000313" key="4">
    <source>
        <dbReference type="Proteomes" id="UP000515275"/>
    </source>
</evidence>
<dbReference type="Gene3D" id="6.10.250.2410">
    <property type="match status" value="1"/>
</dbReference>
<dbReference type="EMBL" id="CP046883">
    <property type="protein sequence ID" value="QNH95956.1"/>
    <property type="molecule type" value="Genomic_DNA"/>
</dbReference>
<accession>A0A7G7YN86</accession>
<organism evidence="3 4">
    <name type="scientific">Corynebacterium anserum</name>
    <dbReference type="NCBI Taxonomy" id="2684406"/>
    <lineage>
        <taxon>Bacteria</taxon>
        <taxon>Bacillati</taxon>
        <taxon>Actinomycetota</taxon>
        <taxon>Actinomycetes</taxon>
        <taxon>Mycobacteriales</taxon>
        <taxon>Corynebacteriaceae</taxon>
        <taxon>Corynebacterium</taxon>
    </lineage>
</organism>
<dbReference type="PANTHER" id="PTHR33969:SF2">
    <property type="entry name" value="SEGREGATION AND CONDENSATION PROTEIN A"/>
    <property type="match status" value="1"/>
</dbReference>
<reference evidence="3 4" key="1">
    <citation type="submission" date="2019-12" db="EMBL/GenBank/DDBJ databases">
        <title>Corynebacterium sp. nov., isolated from feces of the Anser Albifrons in China.</title>
        <authorList>
            <person name="Liu Q."/>
        </authorList>
    </citation>
    <scope>NUCLEOTIDE SEQUENCE [LARGE SCALE GENOMIC DNA]</scope>
    <source>
        <strain evidence="3 4">23H37-10</strain>
    </source>
</reference>
<evidence type="ECO:0000256" key="1">
    <source>
        <dbReference type="ARBA" id="ARBA00022829"/>
    </source>
</evidence>
<dbReference type="GO" id="GO:0007059">
    <property type="term" value="P:chromosome segregation"/>
    <property type="evidence" value="ECO:0007669"/>
    <property type="project" value="UniProtKB-KW"/>
</dbReference>
<dbReference type="InterPro" id="IPR003768">
    <property type="entry name" value="ScpA"/>
</dbReference>
<dbReference type="RefSeq" id="WP_185769704.1">
    <property type="nucleotide sequence ID" value="NZ_CP046883.1"/>
</dbReference>
<dbReference type="AlphaFoldDB" id="A0A7G7YN86"/>
<gene>
    <name evidence="3" type="ORF">GP473_04025</name>
</gene>
<keyword evidence="1" id="KW-0159">Chromosome partition</keyword>
<evidence type="ECO:0000256" key="2">
    <source>
        <dbReference type="ARBA" id="ARBA00044777"/>
    </source>
</evidence>
<keyword evidence="4" id="KW-1185">Reference proteome</keyword>
<dbReference type="Proteomes" id="UP000515275">
    <property type="component" value="Chromosome"/>
</dbReference>
<dbReference type="PANTHER" id="PTHR33969">
    <property type="entry name" value="SEGREGATION AND CONDENSATION PROTEIN A"/>
    <property type="match status" value="1"/>
</dbReference>
<dbReference type="Pfam" id="PF02616">
    <property type="entry name" value="SMC_ScpA"/>
    <property type="match status" value="1"/>
</dbReference>
<protein>
    <recommendedName>
        <fullName evidence="2">Segregation and condensation protein A</fullName>
    </recommendedName>
</protein>